<organism evidence="1 2">
    <name type="scientific">Monosporascus cannonballus</name>
    <dbReference type="NCBI Taxonomy" id="155416"/>
    <lineage>
        <taxon>Eukaryota</taxon>
        <taxon>Fungi</taxon>
        <taxon>Dikarya</taxon>
        <taxon>Ascomycota</taxon>
        <taxon>Pezizomycotina</taxon>
        <taxon>Sordariomycetes</taxon>
        <taxon>Xylariomycetidae</taxon>
        <taxon>Xylariales</taxon>
        <taxon>Xylariales incertae sedis</taxon>
        <taxon>Monosporascus</taxon>
    </lineage>
</organism>
<proteinExistence type="predicted"/>
<gene>
    <name evidence="1" type="ORF">DL762_003696</name>
</gene>
<evidence type="ECO:0000313" key="2">
    <source>
        <dbReference type="Proteomes" id="UP000294003"/>
    </source>
</evidence>
<keyword evidence="2" id="KW-1185">Reference proteome</keyword>
<accession>A0ABY0HE40</accession>
<reference evidence="1 2" key="1">
    <citation type="submission" date="2018-06" db="EMBL/GenBank/DDBJ databases">
        <title>Complete Genomes of Monosporascus.</title>
        <authorList>
            <person name="Robinson A.J."/>
            <person name="Natvig D.O."/>
        </authorList>
    </citation>
    <scope>NUCLEOTIDE SEQUENCE [LARGE SCALE GENOMIC DNA]</scope>
    <source>
        <strain evidence="1 2">CBS 609.92</strain>
    </source>
</reference>
<dbReference type="EMBL" id="QJNS01000085">
    <property type="protein sequence ID" value="RYO88574.1"/>
    <property type="molecule type" value="Genomic_DNA"/>
</dbReference>
<sequence>MKRGEKFQISMATNTSDGLRFQCKEMRCFCGNYGIGNYLHVKGPDGTWYEYGFTHNEPECIPDDFEEDGSPKTFSVRPWTSYRCKEVAIIYEEPQLDEGVTYNVQMSGGVLVAIQEVRGDTIYGLSICAAWQIRLIPTLHAQIIADLNRIYNNRPTRDDEQIWINKTNRTMMCAFGKEHPVSQR</sequence>
<dbReference type="Proteomes" id="UP000294003">
    <property type="component" value="Unassembled WGS sequence"/>
</dbReference>
<comment type="caution">
    <text evidence="1">The sequence shown here is derived from an EMBL/GenBank/DDBJ whole genome shotgun (WGS) entry which is preliminary data.</text>
</comment>
<evidence type="ECO:0000313" key="1">
    <source>
        <dbReference type="EMBL" id="RYO88574.1"/>
    </source>
</evidence>
<protein>
    <submittedName>
        <fullName evidence="1">Uncharacterized protein</fullName>
    </submittedName>
</protein>
<name>A0ABY0HE40_9PEZI</name>